<dbReference type="RefSeq" id="WP_303307332.1">
    <property type="nucleotide sequence ID" value="NZ_JAODOP010000004.1"/>
</dbReference>
<organism evidence="1 2">
    <name type="scientific">Flavivirga spongiicola</name>
    <dbReference type="NCBI Taxonomy" id="421621"/>
    <lineage>
        <taxon>Bacteria</taxon>
        <taxon>Pseudomonadati</taxon>
        <taxon>Bacteroidota</taxon>
        <taxon>Flavobacteriia</taxon>
        <taxon>Flavobacteriales</taxon>
        <taxon>Flavobacteriaceae</taxon>
        <taxon>Flavivirga</taxon>
    </lineage>
</organism>
<gene>
    <name evidence="1" type="ORF">N1F79_17990</name>
</gene>
<sequence>MKTIYNILAISLTITLLFSCNEEQITNNHQRQLLAVAIDGQVGNPNIPGSLDEGNTTTITTYKELDFSNLALEIVVSPGATVFPESGQAVDFASNGNQYTYTITSESGISKDWVIAVDQFVNPVGGTWGIDKLEFYWDDWFGWGNSGLVPLTDKLPLSASGVDDIITFSAIELVDDAGIVYGSYMRSTGADGQSANYTNDLTGKDYSDKFDRITGASGNWQINADGTMTFTDANGLVTTGKSIEVIDANTILIKLDPGPQTWEIDWGDYFGNPENALNFAWDLLYTLKRQ</sequence>
<proteinExistence type="predicted"/>
<name>A0ABU7XWZ7_9FLAO</name>
<comment type="caution">
    <text evidence="1">The sequence shown here is derived from an EMBL/GenBank/DDBJ whole genome shotgun (WGS) entry which is preliminary data.</text>
</comment>
<accession>A0ABU7XWZ7</accession>
<dbReference type="EMBL" id="JAODOP010000004">
    <property type="protein sequence ID" value="MEF3835029.1"/>
    <property type="molecule type" value="Genomic_DNA"/>
</dbReference>
<reference evidence="1 2" key="1">
    <citation type="submission" date="2022-09" db="EMBL/GenBank/DDBJ databases">
        <title>Genome sequencing of Flavivirga sp. MEBiC05379.</title>
        <authorList>
            <person name="Oh H.-M."/>
            <person name="Kwon K.K."/>
            <person name="Park M.J."/>
            <person name="Yang S.-H."/>
        </authorList>
    </citation>
    <scope>NUCLEOTIDE SEQUENCE [LARGE SCALE GENOMIC DNA]</scope>
    <source>
        <strain evidence="1 2">MEBiC05379</strain>
    </source>
</reference>
<evidence type="ECO:0000313" key="1">
    <source>
        <dbReference type="EMBL" id="MEF3835029.1"/>
    </source>
</evidence>
<dbReference type="Proteomes" id="UP001337305">
    <property type="component" value="Unassembled WGS sequence"/>
</dbReference>
<protein>
    <recommendedName>
        <fullName evidence="3">DUF4859 domain-containing protein</fullName>
    </recommendedName>
</protein>
<dbReference type="PROSITE" id="PS51257">
    <property type="entry name" value="PROKAR_LIPOPROTEIN"/>
    <property type="match status" value="1"/>
</dbReference>
<evidence type="ECO:0000313" key="2">
    <source>
        <dbReference type="Proteomes" id="UP001337305"/>
    </source>
</evidence>
<dbReference type="Gene3D" id="2.60.40.2340">
    <property type="match status" value="1"/>
</dbReference>
<keyword evidence="2" id="KW-1185">Reference proteome</keyword>
<evidence type="ECO:0008006" key="3">
    <source>
        <dbReference type="Google" id="ProtNLM"/>
    </source>
</evidence>